<keyword evidence="9 12" id="KW-0573">Peptidoglycan synthesis</keyword>
<dbReference type="GO" id="GO:0008716">
    <property type="term" value="F:D-alanine-D-alanine ligase activity"/>
    <property type="evidence" value="ECO:0007669"/>
    <property type="project" value="UniProtKB-UniRule"/>
</dbReference>
<dbReference type="GO" id="GO:0046872">
    <property type="term" value="F:metal ion binding"/>
    <property type="evidence" value="ECO:0007669"/>
    <property type="project" value="UniProtKB-KW"/>
</dbReference>
<keyword evidence="8 12" id="KW-0133">Cell shape</keyword>
<evidence type="ECO:0000256" key="14">
    <source>
        <dbReference type="PIRSR" id="PIRSR039102-3"/>
    </source>
</evidence>
<dbReference type="Gene3D" id="3.30.1490.20">
    <property type="entry name" value="ATP-grasp fold, A domain"/>
    <property type="match status" value="1"/>
</dbReference>
<keyword evidence="3 12" id="KW-0436">Ligase</keyword>
<feature type="domain" description="ATP-grasp" evidence="16">
    <location>
        <begin position="148"/>
        <end position="351"/>
    </location>
</feature>
<dbReference type="PANTHER" id="PTHR23132">
    <property type="entry name" value="D-ALANINE--D-ALANINE LIGASE"/>
    <property type="match status" value="1"/>
</dbReference>
<dbReference type="PIRSF" id="PIRSF039102">
    <property type="entry name" value="Ddl/VanB"/>
    <property type="match status" value="1"/>
</dbReference>
<feature type="active site" evidence="13">
    <location>
        <position position="329"/>
    </location>
</feature>
<dbReference type="EC" id="6.3.2.4" evidence="12"/>
<dbReference type="Pfam" id="PF01820">
    <property type="entry name" value="Dala_Dala_lig_N"/>
    <property type="match status" value="1"/>
</dbReference>
<dbReference type="InterPro" id="IPR016185">
    <property type="entry name" value="PreATP-grasp_dom_sf"/>
</dbReference>
<feature type="binding site" evidence="14">
    <location>
        <position position="322"/>
    </location>
    <ligand>
        <name>Mg(2+)</name>
        <dbReference type="ChEBI" id="CHEBI:18420"/>
        <label>2</label>
    </ligand>
</feature>
<evidence type="ECO:0000313" key="18">
    <source>
        <dbReference type="Proteomes" id="UP000033854"/>
    </source>
</evidence>
<dbReference type="GO" id="GO:0005524">
    <property type="term" value="F:ATP binding"/>
    <property type="evidence" value="ECO:0007669"/>
    <property type="project" value="UniProtKB-UniRule"/>
</dbReference>
<comment type="cofactor">
    <cofactor evidence="1">
        <name>Mn(2+)</name>
        <dbReference type="ChEBI" id="CHEBI:29035"/>
    </cofactor>
</comment>
<feature type="binding site" evidence="14">
    <location>
        <position position="324"/>
    </location>
    <ligand>
        <name>Mg(2+)</name>
        <dbReference type="ChEBI" id="CHEBI:18420"/>
        <label>2</label>
    </ligand>
</feature>
<organism evidence="17 18">
    <name type="scientific">Candidatus Collierbacteria bacterium GW2011_GWA2_42_17</name>
    <dbReference type="NCBI Taxonomy" id="1618378"/>
    <lineage>
        <taxon>Bacteria</taxon>
        <taxon>Candidatus Collieribacteriota</taxon>
    </lineage>
</organism>
<dbReference type="InterPro" id="IPR000291">
    <property type="entry name" value="D-Ala_lig_Van_CS"/>
</dbReference>
<dbReference type="NCBIfam" id="NF002528">
    <property type="entry name" value="PRK01966.1-4"/>
    <property type="match status" value="1"/>
</dbReference>
<evidence type="ECO:0000256" key="5">
    <source>
        <dbReference type="ARBA" id="ARBA00022741"/>
    </source>
</evidence>
<comment type="function">
    <text evidence="12">Cell wall formation.</text>
</comment>
<dbReference type="SUPFAM" id="SSF52440">
    <property type="entry name" value="PreATP-grasp domain"/>
    <property type="match status" value="1"/>
</dbReference>
<comment type="caution">
    <text evidence="17">The sequence shown here is derived from an EMBL/GenBank/DDBJ whole genome shotgun (WGS) entry which is preliminary data.</text>
</comment>
<dbReference type="EMBL" id="LCDA01000003">
    <property type="protein sequence ID" value="KKS43040.1"/>
    <property type="molecule type" value="Genomic_DNA"/>
</dbReference>
<dbReference type="UniPathway" id="UPA00219"/>
<evidence type="ECO:0000313" key="17">
    <source>
        <dbReference type="EMBL" id="KKS43040.1"/>
    </source>
</evidence>
<reference evidence="17 18" key="1">
    <citation type="journal article" date="2015" name="Nature">
        <title>rRNA introns, odd ribosomes, and small enigmatic genomes across a large radiation of phyla.</title>
        <authorList>
            <person name="Brown C.T."/>
            <person name="Hug L.A."/>
            <person name="Thomas B.C."/>
            <person name="Sharon I."/>
            <person name="Castelle C.J."/>
            <person name="Singh A."/>
            <person name="Wilkins M.J."/>
            <person name="Williams K.H."/>
            <person name="Banfield J.F."/>
        </authorList>
    </citation>
    <scope>NUCLEOTIDE SEQUENCE [LARGE SCALE GENOMIC DNA]</scope>
</reference>
<name>A0A0G0Z2M5_9BACT</name>
<feature type="binding site" evidence="14">
    <location>
        <position position="309"/>
    </location>
    <ligand>
        <name>Mg(2+)</name>
        <dbReference type="ChEBI" id="CHEBI:18420"/>
        <label>1</label>
    </ligand>
</feature>
<dbReference type="InterPro" id="IPR011095">
    <property type="entry name" value="Dala_Dala_lig_C"/>
</dbReference>
<evidence type="ECO:0000256" key="6">
    <source>
        <dbReference type="ARBA" id="ARBA00022840"/>
    </source>
</evidence>
<dbReference type="InterPro" id="IPR013815">
    <property type="entry name" value="ATP_grasp_subdomain_1"/>
</dbReference>
<feature type="active site" evidence="13">
    <location>
        <position position="18"/>
    </location>
</feature>
<evidence type="ECO:0000256" key="15">
    <source>
        <dbReference type="PROSITE-ProRule" id="PRU00409"/>
    </source>
</evidence>
<dbReference type="Pfam" id="PF07478">
    <property type="entry name" value="Dala_Dala_lig_C"/>
    <property type="match status" value="1"/>
</dbReference>
<feature type="active site" evidence="13">
    <location>
        <position position="191"/>
    </location>
</feature>
<evidence type="ECO:0000256" key="10">
    <source>
        <dbReference type="ARBA" id="ARBA00023211"/>
    </source>
</evidence>
<evidence type="ECO:0000256" key="3">
    <source>
        <dbReference type="ARBA" id="ARBA00022598"/>
    </source>
</evidence>
<dbReference type="GO" id="GO:0008360">
    <property type="term" value="P:regulation of cell shape"/>
    <property type="evidence" value="ECO:0007669"/>
    <property type="project" value="UniProtKB-KW"/>
</dbReference>
<proteinExistence type="inferred from homology"/>
<dbReference type="PROSITE" id="PS00843">
    <property type="entry name" value="DALA_DALA_LIGASE_1"/>
    <property type="match status" value="1"/>
</dbReference>
<dbReference type="PANTHER" id="PTHR23132:SF25">
    <property type="entry name" value="D-ALANINE--D-ALANINE LIGASE A"/>
    <property type="match status" value="1"/>
</dbReference>
<dbReference type="PROSITE" id="PS00844">
    <property type="entry name" value="DALA_DALA_LIGASE_2"/>
    <property type="match status" value="1"/>
</dbReference>
<dbReference type="HAMAP" id="MF_00047">
    <property type="entry name" value="Dala_Dala_lig"/>
    <property type="match status" value="1"/>
</dbReference>
<comment type="similarity">
    <text evidence="2 12">Belongs to the D-alanine--D-alanine ligase family.</text>
</comment>
<dbReference type="Proteomes" id="UP000033854">
    <property type="component" value="Unassembled WGS sequence"/>
</dbReference>
<gene>
    <name evidence="12" type="primary">ddl</name>
    <name evidence="17" type="ORF">UV06_C0003G0041</name>
</gene>
<evidence type="ECO:0000256" key="7">
    <source>
        <dbReference type="ARBA" id="ARBA00022842"/>
    </source>
</evidence>
<sequence length="385" mass="42583">MTNNRLKVMVVYGGVSPEHEVAIVTALQVMNALEEADFEVLPIYISKEGNWYMGDSSFLKPEAYKDLRSLLKKGKQVIWSADPNFGLLEKSWWGFVATGKQPDVVFPVIHGRGGEDGTLQGLLEMAGTPYVGCSVTASAVKIDKYIAKKIAQACGLEVLKDRLVIKGEKISATEKEAIKYPVMVKPVGLGSSIGLTKVKNKRDLDDALELAFCYDRRVIVEEALDDFSEVNISVLGNNPYEVSVTEEPKSSGEMLSFEDKYERQEKSRGMAGSKRSIPAKQKLEVIKKIEKGAIDFFRSIGGKGIARVDFMVDKKGKVYFNEINTMPGSLAFYLWEASGLSFKKLVGRLVDLALEEGKEKDSLIKTFESNILTGFSRNGLKGSKF</sequence>
<comment type="cofactor">
    <cofactor evidence="14">
        <name>Mg(2+)</name>
        <dbReference type="ChEBI" id="CHEBI:18420"/>
    </cofactor>
    <cofactor evidence="14">
        <name>Mn(2+)</name>
        <dbReference type="ChEBI" id="CHEBI:29035"/>
    </cofactor>
    <text evidence="14">Binds 2 magnesium or manganese ions per subunit.</text>
</comment>
<evidence type="ECO:0000259" key="16">
    <source>
        <dbReference type="PROSITE" id="PS50975"/>
    </source>
</evidence>
<accession>A0A0G0Z2M5</accession>
<dbReference type="GO" id="GO:0009252">
    <property type="term" value="P:peptidoglycan biosynthetic process"/>
    <property type="evidence" value="ECO:0007669"/>
    <property type="project" value="UniProtKB-UniRule"/>
</dbReference>
<dbReference type="InterPro" id="IPR005905">
    <property type="entry name" value="D_ala_D_ala"/>
</dbReference>
<dbReference type="PATRIC" id="fig|1618378.3.peg.448"/>
<evidence type="ECO:0000256" key="8">
    <source>
        <dbReference type="ARBA" id="ARBA00022960"/>
    </source>
</evidence>
<dbReference type="InterPro" id="IPR011127">
    <property type="entry name" value="Dala_Dala_lig_N"/>
</dbReference>
<evidence type="ECO:0000256" key="2">
    <source>
        <dbReference type="ARBA" id="ARBA00010871"/>
    </source>
</evidence>
<dbReference type="Gene3D" id="3.40.50.20">
    <property type="match status" value="1"/>
</dbReference>
<keyword evidence="12" id="KW-0963">Cytoplasm</keyword>
<keyword evidence="5 15" id="KW-0547">Nucleotide-binding</keyword>
<keyword evidence="6 15" id="KW-0067">ATP-binding</keyword>
<evidence type="ECO:0000256" key="9">
    <source>
        <dbReference type="ARBA" id="ARBA00022984"/>
    </source>
</evidence>
<keyword evidence="10 14" id="KW-0464">Manganese</keyword>
<dbReference type="GO" id="GO:0005829">
    <property type="term" value="C:cytosol"/>
    <property type="evidence" value="ECO:0007669"/>
    <property type="project" value="TreeGrafter"/>
</dbReference>
<dbReference type="SUPFAM" id="SSF56059">
    <property type="entry name" value="Glutathione synthetase ATP-binding domain-like"/>
    <property type="match status" value="1"/>
</dbReference>
<dbReference type="GO" id="GO:0071555">
    <property type="term" value="P:cell wall organization"/>
    <property type="evidence" value="ECO:0007669"/>
    <property type="project" value="UniProtKB-KW"/>
</dbReference>
<evidence type="ECO:0000256" key="4">
    <source>
        <dbReference type="ARBA" id="ARBA00022723"/>
    </source>
</evidence>
<evidence type="ECO:0000256" key="11">
    <source>
        <dbReference type="ARBA" id="ARBA00023316"/>
    </source>
</evidence>
<dbReference type="Gene3D" id="3.30.470.20">
    <property type="entry name" value="ATP-grasp fold, B domain"/>
    <property type="match status" value="1"/>
</dbReference>
<keyword evidence="7 14" id="KW-0460">Magnesium</keyword>
<comment type="catalytic activity">
    <reaction evidence="12">
        <text>2 D-alanine + ATP = D-alanyl-D-alanine + ADP + phosphate + H(+)</text>
        <dbReference type="Rhea" id="RHEA:11224"/>
        <dbReference type="ChEBI" id="CHEBI:15378"/>
        <dbReference type="ChEBI" id="CHEBI:30616"/>
        <dbReference type="ChEBI" id="CHEBI:43474"/>
        <dbReference type="ChEBI" id="CHEBI:57416"/>
        <dbReference type="ChEBI" id="CHEBI:57822"/>
        <dbReference type="ChEBI" id="CHEBI:456216"/>
        <dbReference type="EC" id="6.3.2.4"/>
    </reaction>
</comment>
<dbReference type="InterPro" id="IPR011761">
    <property type="entry name" value="ATP-grasp"/>
</dbReference>
<evidence type="ECO:0000256" key="13">
    <source>
        <dbReference type="PIRSR" id="PIRSR039102-1"/>
    </source>
</evidence>
<comment type="subcellular location">
    <subcellularLocation>
        <location evidence="12">Cytoplasm</location>
    </subcellularLocation>
</comment>
<comment type="pathway">
    <text evidence="12">Cell wall biogenesis; peptidoglycan biosynthesis.</text>
</comment>
<protein>
    <recommendedName>
        <fullName evidence="12">D-alanine--D-alanine ligase</fullName>
        <ecNumber evidence="12">6.3.2.4</ecNumber>
    </recommendedName>
    <alternativeName>
        <fullName evidence="12">D-Ala-D-Ala ligase</fullName>
    </alternativeName>
    <alternativeName>
        <fullName evidence="12">D-alanylalanine synthetase</fullName>
    </alternativeName>
</protein>
<keyword evidence="4 14" id="KW-0479">Metal-binding</keyword>
<feature type="binding site" evidence="14">
    <location>
        <position position="322"/>
    </location>
    <ligand>
        <name>Mg(2+)</name>
        <dbReference type="ChEBI" id="CHEBI:18420"/>
        <label>1</label>
    </ligand>
</feature>
<dbReference type="NCBIfam" id="TIGR01205">
    <property type="entry name" value="D_ala_D_alaTIGR"/>
    <property type="match status" value="1"/>
</dbReference>
<evidence type="ECO:0000256" key="12">
    <source>
        <dbReference type="HAMAP-Rule" id="MF_00047"/>
    </source>
</evidence>
<dbReference type="AlphaFoldDB" id="A0A0G0Z2M5"/>
<keyword evidence="11 12" id="KW-0961">Cell wall biogenesis/degradation</keyword>
<dbReference type="PROSITE" id="PS50975">
    <property type="entry name" value="ATP_GRASP"/>
    <property type="match status" value="1"/>
</dbReference>
<evidence type="ECO:0000256" key="1">
    <source>
        <dbReference type="ARBA" id="ARBA00001936"/>
    </source>
</evidence>